<sequence>MMKSYPEHFKKLFGLIALMALIFAGFETYSSNSLWSFKTVGFLFPFVFILIAYGSGFFYQPIDFDSKFLYVDSSRKPVPLSSIQSIKLTASARNIGYGWQRDWQVIYLTDKLEPIRITPSVMEDSFERFIEAVKKANPSVDADIFEFTLYFGFLPSVSWKPN</sequence>
<evidence type="ECO:0000256" key="1">
    <source>
        <dbReference type="SAM" id="Phobius"/>
    </source>
</evidence>
<feature type="transmembrane region" description="Helical" evidence="1">
    <location>
        <begin position="42"/>
        <end position="59"/>
    </location>
</feature>
<name>A0A6M0IRL0_9BACT</name>
<keyword evidence="1" id="KW-0472">Membrane</keyword>
<dbReference type="EMBL" id="JAAGNZ010000015">
    <property type="protein sequence ID" value="NEU70969.1"/>
    <property type="molecule type" value="Genomic_DNA"/>
</dbReference>
<accession>A0A6M0IRL0</accession>
<keyword evidence="1" id="KW-0812">Transmembrane</keyword>
<organism evidence="2 3">
    <name type="scientific">Spirosoma agri</name>
    <dbReference type="NCBI Taxonomy" id="1987381"/>
    <lineage>
        <taxon>Bacteria</taxon>
        <taxon>Pseudomonadati</taxon>
        <taxon>Bacteroidota</taxon>
        <taxon>Cytophagia</taxon>
        <taxon>Cytophagales</taxon>
        <taxon>Cytophagaceae</taxon>
        <taxon>Spirosoma</taxon>
    </lineage>
</organism>
<keyword evidence="1" id="KW-1133">Transmembrane helix</keyword>
<comment type="caution">
    <text evidence="2">The sequence shown here is derived from an EMBL/GenBank/DDBJ whole genome shotgun (WGS) entry which is preliminary data.</text>
</comment>
<dbReference type="Proteomes" id="UP000477386">
    <property type="component" value="Unassembled WGS sequence"/>
</dbReference>
<feature type="transmembrane region" description="Helical" evidence="1">
    <location>
        <begin position="12"/>
        <end position="30"/>
    </location>
</feature>
<proteinExistence type="predicted"/>
<dbReference type="AlphaFoldDB" id="A0A6M0IRL0"/>
<reference evidence="2 3" key="1">
    <citation type="submission" date="2020-02" db="EMBL/GenBank/DDBJ databases">
        <title>Draft genome sequence of two Spirosoma agri KCTC 52727 and Spirosoma terrae KCTC 52035.</title>
        <authorList>
            <person name="Rojas J."/>
            <person name="Ambika Manirajan B."/>
            <person name="Ratering S."/>
            <person name="Suarez C."/>
            <person name="Schnell S."/>
        </authorList>
    </citation>
    <scope>NUCLEOTIDE SEQUENCE [LARGE SCALE GENOMIC DNA]</scope>
    <source>
        <strain evidence="2 3">KCTC 52727</strain>
    </source>
</reference>
<protein>
    <recommendedName>
        <fullName evidence="4">PH domain-containing protein</fullName>
    </recommendedName>
</protein>
<gene>
    <name evidence="2" type="ORF">GK091_29195</name>
</gene>
<evidence type="ECO:0000313" key="3">
    <source>
        <dbReference type="Proteomes" id="UP000477386"/>
    </source>
</evidence>
<evidence type="ECO:0008006" key="4">
    <source>
        <dbReference type="Google" id="ProtNLM"/>
    </source>
</evidence>
<evidence type="ECO:0000313" key="2">
    <source>
        <dbReference type="EMBL" id="NEU70969.1"/>
    </source>
</evidence>
<keyword evidence="3" id="KW-1185">Reference proteome</keyword>